<proteinExistence type="predicted"/>
<organism evidence="1 2">
    <name type="scientific">Violaceomyces palustris</name>
    <dbReference type="NCBI Taxonomy" id="1673888"/>
    <lineage>
        <taxon>Eukaryota</taxon>
        <taxon>Fungi</taxon>
        <taxon>Dikarya</taxon>
        <taxon>Basidiomycota</taxon>
        <taxon>Ustilaginomycotina</taxon>
        <taxon>Ustilaginomycetes</taxon>
        <taxon>Violaceomycetales</taxon>
        <taxon>Violaceomycetaceae</taxon>
        <taxon>Violaceomyces</taxon>
    </lineage>
</organism>
<sequence length="315" mass="33920">MSSTMLLPPTIILQATSSRQGSGGGQGHRDGSPLPKIHANLMPFHLDYDGPAPVDSFMVIRRDQDSEPGDDGPANDDNPAPPSLISSFRGRSIHSTSLPLPEGFKCRLFSSSAESRAESFQTSDESSPTSTSLGGAGPSVGAKVGSRDGSSSEARDTRQDSSWEAQKVGLRRSPRKKTLPPPSRPVKAARFSMDTDSEEEGSEGDEGNGAGQEGEDEVLKTYHSLRPATPERFECDPEIASVGRIDRGEGEDVQAKGQEEEDDGQPHQSLVPVAQVADDHIRVWGPDGPIDRGDDVYFRTVEEWINVVGQEIHTF</sequence>
<reference evidence="1 2" key="1">
    <citation type="journal article" date="2018" name="Mol. Biol. Evol.">
        <title>Broad Genomic Sampling Reveals a Smut Pathogenic Ancestry of the Fungal Clade Ustilaginomycotina.</title>
        <authorList>
            <person name="Kijpornyongpan T."/>
            <person name="Mondo S.J."/>
            <person name="Barry K."/>
            <person name="Sandor L."/>
            <person name="Lee J."/>
            <person name="Lipzen A."/>
            <person name="Pangilinan J."/>
            <person name="LaButti K."/>
            <person name="Hainaut M."/>
            <person name="Henrissat B."/>
            <person name="Grigoriev I.V."/>
            <person name="Spatafora J.W."/>
            <person name="Aime M.C."/>
        </authorList>
    </citation>
    <scope>NUCLEOTIDE SEQUENCE [LARGE SCALE GENOMIC DNA]</scope>
    <source>
        <strain evidence="1 2">SA 807</strain>
    </source>
</reference>
<protein>
    <submittedName>
        <fullName evidence="1">Uncharacterized protein</fullName>
    </submittedName>
</protein>
<accession>A0ACD0P280</accession>
<evidence type="ECO:0000313" key="2">
    <source>
        <dbReference type="Proteomes" id="UP000245626"/>
    </source>
</evidence>
<dbReference type="Proteomes" id="UP000245626">
    <property type="component" value="Unassembled WGS sequence"/>
</dbReference>
<keyword evidence="2" id="KW-1185">Reference proteome</keyword>
<evidence type="ECO:0000313" key="1">
    <source>
        <dbReference type="EMBL" id="PWN52253.1"/>
    </source>
</evidence>
<gene>
    <name evidence="1" type="ORF">IE53DRAFT_367367</name>
</gene>
<dbReference type="EMBL" id="KZ819788">
    <property type="protein sequence ID" value="PWN52253.1"/>
    <property type="molecule type" value="Genomic_DNA"/>
</dbReference>
<name>A0ACD0P280_9BASI</name>